<protein>
    <recommendedName>
        <fullName evidence="4">Nucleoporin Nup133/Nup155-like N-terminal domain-containing protein</fullName>
    </recommendedName>
</protein>
<evidence type="ECO:0000256" key="2">
    <source>
        <dbReference type="ARBA" id="ARBA00022448"/>
    </source>
</evidence>
<dbReference type="SUPFAM" id="SSF50998">
    <property type="entry name" value="Quinoprotein alcohol dehydrogenase-like"/>
    <property type="match status" value="1"/>
</dbReference>
<dbReference type="Proteomes" id="UP000708148">
    <property type="component" value="Unassembled WGS sequence"/>
</dbReference>
<dbReference type="PANTHER" id="PTHR10350">
    <property type="entry name" value="NUCLEAR PORE COMPLEX PROTEIN NUP155"/>
    <property type="match status" value="1"/>
</dbReference>
<dbReference type="GO" id="GO:0017056">
    <property type="term" value="F:structural constituent of nuclear pore"/>
    <property type="evidence" value="ECO:0007669"/>
    <property type="project" value="InterPro"/>
</dbReference>
<dbReference type="OrthoDB" id="6335686at2759"/>
<accession>A0A8S1IZV1</accession>
<dbReference type="GO" id="GO:0044611">
    <property type="term" value="C:nuclear pore inner ring"/>
    <property type="evidence" value="ECO:0007669"/>
    <property type="project" value="TreeGrafter"/>
</dbReference>
<dbReference type="InterPro" id="IPR014908">
    <property type="entry name" value="Nucleoporin_Nup133/Nup155_N"/>
</dbReference>
<dbReference type="AlphaFoldDB" id="A0A8S1IZV1"/>
<keyword evidence="6" id="KW-1185">Reference proteome</keyword>
<dbReference type="PANTHER" id="PTHR10350:SF6">
    <property type="entry name" value="NUCLEAR PORE COMPLEX PROTEIN NUP155"/>
    <property type="match status" value="1"/>
</dbReference>
<evidence type="ECO:0000313" key="6">
    <source>
        <dbReference type="Proteomes" id="UP000708148"/>
    </source>
</evidence>
<evidence type="ECO:0000256" key="3">
    <source>
        <dbReference type="ARBA" id="ARBA00023242"/>
    </source>
</evidence>
<comment type="caution">
    <text evidence="5">The sequence shown here is derived from an EMBL/GenBank/DDBJ whole genome shotgun (WGS) entry which is preliminary data.</text>
</comment>
<reference evidence="5" key="1">
    <citation type="submission" date="2020-12" db="EMBL/GenBank/DDBJ databases">
        <authorList>
            <person name="Iha C."/>
        </authorList>
    </citation>
    <scope>NUCLEOTIDE SEQUENCE</scope>
</reference>
<dbReference type="InterPro" id="IPR011047">
    <property type="entry name" value="Quinoprotein_ADH-like_sf"/>
</dbReference>
<dbReference type="GO" id="GO:0006606">
    <property type="term" value="P:protein import into nucleus"/>
    <property type="evidence" value="ECO:0007669"/>
    <property type="project" value="TreeGrafter"/>
</dbReference>
<keyword evidence="3" id="KW-0539">Nucleus</keyword>
<organism evidence="5 6">
    <name type="scientific">Ostreobium quekettii</name>
    <dbReference type="NCBI Taxonomy" id="121088"/>
    <lineage>
        <taxon>Eukaryota</taxon>
        <taxon>Viridiplantae</taxon>
        <taxon>Chlorophyta</taxon>
        <taxon>core chlorophytes</taxon>
        <taxon>Ulvophyceae</taxon>
        <taxon>TCBD clade</taxon>
        <taxon>Bryopsidales</taxon>
        <taxon>Ostreobineae</taxon>
        <taxon>Ostreobiaceae</taxon>
        <taxon>Ostreobium</taxon>
    </lineage>
</organism>
<name>A0A8S1IZV1_9CHLO</name>
<comment type="subcellular location">
    <subcellularLocation>
        <location evidence="1">Nucleus</location>
    </subcellularLocation>
</comment>
<dbReference type="GO" id="GO:0036228">
    <property type="term" value="P:protein localization to nuclear inner membrane"/>
    <property type="evidence" value="ECO:0007669"/>
    <property type="project" value="TreeGrafter"/>
</dbReference>
<dbReference type="EMBL" id="CAJHUC010001267">
    <property type="protein sequence ID" value="CAD7700446.1"/>
    <property type="molecule type" value="Genomic_DNA"/>
</dbReference>
<dbReference type="GO" id="GO:0006405">
    <property type="term" value="P:RNA export from nucleus"/>
    <property type="evidence" value="ECO:0007669"/>
    <property type="project" value="TreeGrafter"/>
</dbReference>
<evidence type="ECO:0000259" key="4">
    <source>
        <dbReference type="Pfam" id="PF08801"/>
    </source>
</evidence>
<proteinExistence type="predicted"/>
<gene>
    <name evidence="5" type="ORF">OSTQU699_LOCUS5805</name>
</gene>
<feature type="domain" description="Nucleoporin Nup133/Nup155-like N-terminal" evidence="4">
    <location>
        <begin position="27"/>
        <end position="211"/>
    </location>
</feature>
<evidence type="ECO:0000256" key="1">
    <source>
        <dbReference type="ARBA" id="ARBA00004123"/>
    </source>
</evidence>
<evidence type="ECO:0000313" key="5">
    <source>
        <dbReference type="EMBL" id="CAD7700446.1"/>
    </source>
</evidence>
<dbReference type="Pfam" id="PF08801">
    <property type="entry name" value="Nucleoporin_N"/>
    <property type="match status" value="1"/>
</dbReference>
<keyword evidence="2" id="KW-0813">Transport</keyword>
<dbReference type="InterPro" id="IPR004870">
    <property type="entry name" value="Nucleoporin_Nup155"/>
</dbReference>
<dbReference type="GO" id="GO:0000972">
    <property type="term" value="P:transcription-dependent tethering of RNA polymerase II gene DNA at nuclear periphery"/>
    <property type="evidence" value="ECO:0007669"/>
    <property type="project" value="TreeGrafter"/>
</dbReference>
<sequence length="238" mass="26054">MVREEVVGAGILELREVRPTPEALIDATQGGYWPGIGKAWGVVRDSLFLWSPGESPTVAKEVKLRADVTAVAVVETFSKAVANAVVVATTSQVWLVEAWDDAHLVATATIDTEWTVRAIATLPGTDRIFCGADDGHVYELIVHSRAGLEPLRQLQMVCHTRSWMDPLLKIVHKVHGGVVQLMADTERSILVSLHNDGEIQAFDLGHDNRKRPTRVGTICPVAKVDPAEQAVVMCRIRK</sequence>